<dbReference type="InterPro" id="IPR037391">
    <property type="entry name" value="PMF1-bd"/>
</dbReference>
<comment type="caution">
    <text evidence="3">The sequence shown here is derived from an EMBL/GenBank/DDBJ whole genome shotgun (WGS) entry which is preliminary data.</text>
</comment>
<feature type="compositionally biased region" description="Basic residues" evidence="2">
    <location>
        <begin position="982"/>
        <end position="994"/>
    </location>
</feature>
<dbReference type="SUPFAM" id="SSF90257">
    <property type="entry name" value="Myosin rod fragments"/>
    <property type="match status" value="1"/>
</dbReference>
<feature type="compositionally biased region" description="Low complexity" evidence="2">
    <location>
        <begin position="1039"/>
        <end position="1049"/>
    </location>
</feature>
<feature type="compositionally biased region" description="Basic and acidic residues" evidence="2">
    <location>
        <begin position="661"/>
        <end position="674"/>
    </location>
</feature>
<reference evidence="3" key="1">
    <citation type="submission" date="2021-01" db="EMBL/GenBank/DDBJ databases">
        <title>A chromosome-scale assembly of European eel, Anguilla anguilla.</title>
        <authorList>
            <person name="Henkel C."/>
            <person name="Jong-Raadsen S.A."/>
            <person name="Dufour S."/>
            <person name="Weltzien F.-A."/>
            <person name="Palstra A.P."/>
            <person name="Pelster B."/>
            <person name="Spaink H.P."/>
            <person name="Van Den Thillart G.E."/>
            <person name="Jansen H."/>
            <person name="Zahm M."/>
            <person name="Klopp C."/>
            <person name="Cedric C."/>
            <person name="Louis A."/>
            <person name="Berthelot C."/>
            <person name="Parey E."/>
            <person name="Roest Crollius H."/>
            <person name="Montfort J."/>
            <person name="Robinson-Rechavi M."/>
            <person name="Bucao C."/>
            <person name="Bouchez O."/>
            <person name="Gislard M."/>
            <person name="Lluch J."/>
            <person name="Milhes M."/>
            <person name="Lampietro C."/>
            <person name="Lopez Roques C."/>
            <person name="Donnadieu C."/>
            <person name="Braasch I."/>
            <person name="Desvignes T."/>
            <person name="Postlethwait J."/>
            <person name="Bobe J."/>
            <person name="Guiguen Y."/>
            <person name="Dirks R."/>
        </authorList>
    </citation>
    <scope>NUCLEOTIDE SEQUENCE</scope>
    <source>
        <strain evidence="3">Tag_6206</strain>
        <tissue evidence="3">Liver</tissue>
    </source>
</reference>
<feature type="coiled-coil region" evidence="1">
    <location>
        <begin position="810"/>
        <end position="879"/>
    </location>
</feature>
<proteinExistence type="predicted"/>
<feature type="region of interest" description="Disordered" evidence="2">
    <location>
        <begin position="328"/>
        <end position="349"/>
    </location>
</feature>
<evidence type="ECO:0000256" key="2">
    <source>
        <dbReference type="SAM" id="MobiDB-lite"/>
    </source>
</evidence>
<keyword evidence="1" id="KW-0175">Coiled coil</keyword>
<feature type="region of interest" description="Disordered" evidence="2">
    <location>
        <begin position="639"/>
        <end position="674"/>
    </location>
</feature>
<gene>
    <name evidence="3" type="ORF">ANANG_G00109260</name>
</gene>
<dbReference type="Gene3D" id="1.10.287.1490">
    <property type="match status" value="2"/>
</dbReference>
<keyword evidence="4" id="KW-1185">Reference proteome</keyword>
<feature type="region of interest" description="Disordered" evidence="2">
    <location>
        <begin position="170"/>
        <end position="199"/>
    </location>
</feature>
<evidence type="ECO:0000313" key="4">
    <source>
        <dbReference type="Proteomes" id="UP001044222"/>
    </source>
</evidence>
<feature type="compositionally biased region" description="Polar residues" evidence="2">
    <location>
        <begin position="175"/>
        <end position="197"/>
    </location>
</feature>
<feature type="region of interest" description="Disordered" evidence="2">
    <location>
        <begin position="1"/>
        <end position="78"/>
    </location>
</feature>
<accession>A0A9D3MI35</accession>
<dbReference type="PANTHER" id="PTHR18881">
    <property type="entry name" value="POLYAMINE-MODULATED FACTOR 1-BINDING PROTEIN 1-RELATED"/>
    <property type="match status" value="1"/>
</dbReference>
<dbReference type="PANTHER" id="PTHR18881:SF2">
    <property type="entry name" value="POLYAMINE-MODULATED FACTOR 1-BINDING PROTEIN 1"/>
    <property type="match status" value="1"/>
</dbReference>
<dbReference type="GO" id="GO:0007283">
    <property type="term" value="P:spermatogenesis"/>
    <property type="evidence" value="ECO:0007669"/>
    <property type="project" value="TreeGrafter"/>
</dbReference>
<evidence type="ECO:0000313" key="3">
    <source>
        <dbReference type="EMBL" id="KAG5849346.1"/>
    </source>
</evidence>
<dbReference type="AlphaFoldDB" id="A0A9D3MI35"/>
<dbReference type="Proteomes" id="UP001044222">
    <property type="component" value="Unassembled WGS sequence"/>
</dbReference>
<feature type="compositionally biased region" description="Basic and acidic residues" evidence="2">
    <location>
        <begin position="1027"/>
        <end position="1038"/>
    </location>
</feature>
<sequence>MRLFRERTPLRVPGRGPREDSGLPSRAADPTAPQRTGTEGWTPRRRRLAQLRRELQESQQELQRGRGRTQQLQGDLAAAESQAQELRAQLSEVRGRLVQVEGENEALRAGKLERSAEVSLPLCGVLGRRERGARDGQAERRCVELERELREVQVQLTHCQERAQSAEERAEEQLKQLQTEVSSLKAQHSSANQQLQERSVEVQEARRALEEARRALEEARASEREQSRDYAALRLQLSRAREELVSATRRQDDVVQEQGEERRRVEELCEQLQGEVGRLQEQLDSERAAIRTQRCQGEEELERLRKDQQQMKDEVIAAEHKASRLQREAELAGRARQEEAAEREAELGDWRSRCRQASEALGERDAELGEAQRARDSAHRSLRLQEERAQRLGAEKQRLEEALGEGGQAVGDDAHAIRLQLRSSQDALQQVTAELRACRREVEERDSLIGQKEEQVEVIQADLEQLQQQYTTCYTQLVQEEQAVSRLKEELRDSGEQTDLLASQVAELNTETQRLQQELDLLTEKHTAAQQEVASRDEAVLKLTADLRSAQEHLRTAQEELTGQVQETQAQEEEVRALQKEVQRLQEALILKQSAVEEEQQRSAQLQQERDTLQAQCEGQQGALCGLREELERCQEEARAQGERREEEAQGLREQLQEVQARAEQHRSSTDGLRADLEHAQNRRREAEEEGLQRDGRLRAQEAELTKLRAALQEAESVAADAEARLEPLSQSVDLSRQKYQACLAKVSEREEQAARLRAEVAALHGDLRAHCAQLESGDDALSALSLQLRSTQQELHESRSHGQECEQVIGTLRENCADLRRQVEEQEEMVVKVQADFSAYRATHMHADSDYNSQLSRIQELQQALSRAMEQCAQGSQALSESQATQQQLRDEVCRVSEQRDSSKTEALRLQEVLSELKGELLGEVQRRQAEVELVEQQAARLEEDLRVALRQCAQKEQAVQKRDALLRKSEADLVEARSGHPAHRQGRAHRARRESQQREAVLRPQGGASAAEGGAGGRRPPGRPDGCREEAGERDGAGAQRRAGALL</sequence>
<feature type="compositionally biased region" description="Basic and acidic residues" evidence="2">
    <location>
        <begin position="639"/>
        <end position="651"/>
    </location>
</feature>
<feature type="region of interest" description="Disordered" evidence="2">
    <location>
        <begin position="362"/>
        <end position="383"/>
    </location>
</feature>
<name>A0A9D3MI35_ANGAN</name>
<feature type="region of interest" description="Disordered" evidence="2">
    <location>
        <begin position="973"/>
        <end position="1049"/>
    </location>
</feature>
<feature type="compositionally biased region" description="Low complexity" evidence="2">
    <location>
        <begin position="57"/>
        <end position="76"/>
    </location>
</feature>
<dbReference type="EMBL" id="JAFIRN010000005">
    <property type="protein sequence ID" value="KAG5849346.1"/>
    <property type="molecule type" value="Genomic_DNA"/>
</dbReference>
<organism evidence="3 4">
    <name type="scientific">Anguilla anguilla</name>
    <name type="common">European freshwater eel</name>
    <name type="synonym">Muraena anguilla</name>
    <dbReference type="NCBI Taxonomy" id="7936"/>
    <lineage>
        <taxon>Eukaryota</taxon>
        <taxon>Metazoa</taxon>
        <taxon>Chordata</taxon>
        <taxon>Craniata</taxon>
        <taxon>Vertebrata</taxon>
        <taxon>Euteleostomi</taxon>
        <taxon>Actinopterygii</taxon>
        <taxon>Neopterygii</taxon>
        <taxon>Teleostei</taxon>
        <taxon>Anguilliformes</taxon>
        <taxon>Anguillidae</taxon>
        <taxon>Anguilla</taxon>
    </lineage>
</organism>
<protein>
    <submittedName>
        <fullName evidence="3">Uncharacterized protein</fullName>
    </submittedName>
</protein>
<feature type="coiled-coil region" evidence="1">
    <location>
        <begin position="926"/>
        <end position="960"/>
    </location>
</feature>
<evidence type="ECO:0000256" key="1">
    <source>
        <dbReference type="SAM" id="Coils"/>
    </source>
</evidence>